<dbReference type="Gene3D" id="1.20.1420.60">
    <property type="match status" value="1"/>
</dbReference>
<protein>
    <recommendedName>
        <fullName evidence="1">DNA mimic protein DMP19 C-terminal domain-containing protein</fullName>
    </recommendedName>
</protein>
<gene>
    <name evidence="2" type="ORF">HMPREF9302_00475</name>
</gene>
<evidence type="ECO:0000259" key="1">
    <source>
        <dbReference type="Pfam" id="PF14300"/>
    </source>
</evidence>
<dbReference type="Proteomes" id="UP000029614">
    <property type="component" value="Unassembled WGS sequence"/>
</dbReference>
<dbReference type="AlphaFoldDB" id="A0A096B380"/>
<dbReference type="InterPro" id="IPR025402">
    <property type="entry name" value="DMP19_C"/>
</dbReference>
<dbReference type="EMBL" id="JRNU01000001">
    <property type="protein sequence ID" value="KGF53401.1"/>
    <property type="molecule type" value="Genomic_DNA"/>
</dbReference>
<accession>A0A096B380</accession>
<organism evidence="2 3">
    <name type="scientific">Prevotella amnii DNF00058</name>
    <dbReference type="NCBI Taxonomy" id="1401066"/>
    <lineage>
        <taxon>Bacteria</taxon>
        <taxon>Pseudomonadati</taxon>
        <taxon>Bacteroidota</taxon>
        <taxon>Bacteroidia</taxon>
        <taxon>Bacteroidales</taxon>
        <taxon>Prevotellaceae</taxon>
        <taxon>Prevotella</taxon>
    </lineage>
</organism>
<evidence type="ECO:0000313" key="3">
    <source>
        <dbReference type="Proteomes" id="UP000029614"/>
    </source>
</evidence>
<feature type="domain" description="DNA mimic protein DMP19 C-terminal" evidence="1">
    <location>
        <begin position="45"/>
        <end position="159"/>
    </location>
</feature>
<proteinExistence type="predicted"/>
<name>A0A096B380_9BACT</name>
<comment type="caution">
    <text evidence="2">The sequence shown here is derived from an EMBL/GenBank/DDBJ whole genome shotgun (WGS) entry which is preliminary data.</text>
</comment>
<evidence type="ECO:0000313" key="2">
    <source>
        <dbReference type="EMBL" id="KGF53401.1"/>
    </source>
</evidence>
<dbReference type="RefSeq" id="WP_008447126.1">
    <property type="nucleotide sequence ID" value="NZ_JRNU01000001.1"/>
</dbReference>
<reference evidence="2 3" key="1">
    <citation type="submission" date="2014-07" db="EMBL/GenBank/DDBJ databases">
        <authorList>
            <person name="McCorrison J."/>
            <person name="Sanka R."/>
            <person name="Torralba M."/>
            <person name="Gillis M."/>
            <person name="Haft D.H."/>
            <person name="Methe B."/>
            <person name="Sutton G."/>
            <person name="Nelson K.E."/>
        </authorList>
    </citation>
    <scope>NUCLEOTIDE SEQUENCE [LARGE SCALE GENOMIC DNA]</scope>
    <source>
        <strain evidence="2 3">DNF00058</strain>
    </source>
</reference>
<sequence>MIEVKVKEADIKKAVNEGVDAFVAVFVKSIKEAIGGELTKEAMMQLNSDQVTLLAWDYLHKEVSVGGYVQLIYNGFGAFIFRNPFAVAMRNWGIRDLYTHIKHAKKFYDKYHEQIEREMSDNDFMALFEQMPEFDEFDDEFVINEEHWMECVAAYIDDHIYEFAKIEKDE</sequence>
<dbReference type="OrthoDB" id="8606126at2"/>
<keyword evidence="3" id="KW-1185">Reference proteome</keyword>
<dbReference type="Pfam" id="PF14300">
    <property type="entry name" value="DMP19"/>
    <property type="match status" value="1"/>
</dbReference>